<sequence length="73" mass="8838">FIIYFNTIKRRVKPREDADKDKMSTLYIVKKSNVQQRLYSKYIQQCTFEGQDVNEQFINIIMKNKFIDCIPIK</sequence>
<dbReference type="EMBL" id="GAIX01014744">
    <property type="protein sequence ID" value="JAA77816.1"/>
    <property type="molecule type" value="Transcribed_RNA"/>
</dbReference>
<dbReference type="AlphaFoldDB" id="S4NGE8"/>
<reference evidence="1" key="1">
    <citation type="journal article" date="2013" name="BMC Genomics">
        <title>Unscrambling butterfly oogenesis.</title>
        <authorList>
            <person name="Carter J.M."/>
            <person name="Baker S.C."/>
            <person name="Pink R."/>
            <person name="Carter D.R."/>
            <person name="Collins A."/>
            <person name="Tomlin J."/>
            <person name="Gibbs M."/>
            <person name="Breuker C.J."/>
        </authorList>
    </citation>
    <scope>NUCLEOTIDE SEQUENCE</scope>
    <source>
        <tissue evidence="1">Ovary</tissue>
    </source>
</reference>
<evidence type="ECO:0000313" key="1">
    <source>
        <dbReference type="EMBL" id="JAA77816.1"/>
    </source>
</evidence>
<name>S4NGE8_9NEOP</name>
<accession>S4NGE8</accession>
<protein>
    <submittedName>
        <fullName evidence="1">Uncharacterized protein</fullName>
    </submittedName>
</protein>
<feature type="non-terminal residue" evidence="1">
    <location>
        <position position="1"/>
    </location>
</feature>
<organism evidence="1">
    <name type="scientific">Pararge aegeria</name>
    <name type="common">speckled wood butterfly</name>
    <dbReference type="NCBI Taxonomy" id="116150"/>
    <lineage>
        <taxon>Eukaryota</taxon>
        <taxon>Metazoa</taxon>
        <taxon>Ecdysozoa</taxon>
        <taxon>Arthropoda</taxon>
        <taxon>Hexapoda</taxon>
        <taxon>Insecta</taxon>
        <taxon>Pterygota</taxon>
        <taxon>Neoptera</taxon>
        <taxon>Endopterygota</taxon>
        <taxon>Lepidoptera</taxon>
        <taxon>Glossata</taxon>
        <taxon>Ditrysia</taxon>
        <taxon>Papilionoidea</taxon>
        <taxon>Nymphalidae</taxon>
        <taxon>Satyrinae</taxon>
        <taxon>Satyrini</taxon>
        <taxon>Parargina</taxon>
        <taxon>Pararge</taxon>
    </lineage>
</organism>
<proteinExistence type="predicted"/>
<reference evidence="1" key="2">
    <citation type="submission" date="2013-05" db="EMBL/GenBank/DDBJ databases">
        <authorList>
            <person name="Carter J.-M."/>
            <person name="Baker S.C."/>
            <person name="Pink R."/>
            <person name="Carter D.R.F."/>
            <person name="Collins A."/>
            <person name="Tomlin J."/>
            <person name="Gibbs M."/>
            <person name="Breuker C.J."/>
        </authorList>
    </citation>
    <scope>NUCLEOTIDE SEQUENCE</scope>
    <source>
        <tissue evidence="1">Ovary</tissue>
    </source>
</reference>